<evidence type="ECO:0000256" key="1">
    <source>
        <dbReference type="ARBA" id="ARBA00022723"/>
    </source>
</evidence>
<evidence type="ECO:0000259" key="6">
    <source>
        <dbReference type="PROSITE" id="PS50114"/>
    </source>
</evidence>
<feature type="compositionally biased region" description="Low complexity" evidence="5">
    <location>
        <begin position="1"/>
        <end position="13"/>
    </location>
</feature>
<dbReference type="OrthoDB" id="2162994at2759"/>
<dbReference type="GO" id="GO:0043565">
    <property type="term" value="F:sequence-specific DNA binding"/>
    <property type="evidence" value="ECO:0007669"/>
    <property type="project" value="InterPro"/>
</dbReference>
<keyword evidence="2 4" id="KW-0863">Zinc-finger</keyword>
<protein>
    <submittedName>
        <fullName evidence="7">Putative GATA transcription factor 22</fullName>
    </submittedName>
</protein>
<dbReference type="EMBL" id="CM017874">
    <property type="protein sequence ID" value="KAG1335421.1"/>
    <property type="molecule type" value="Genomic_DNA"/>
</dbReference>
<keyword evidence="3" id="KW-0862">Zinc</keyword>
<dbReference type="Pfam" id="PF00320">
    <property type="entry name" value="GATA"/>
    <property type="match status" value="1"/>
</dbReference>
<dbReference type="SMART" id="SM00401">
    <property type="entry name" value="ZnF_GATA"/>
    <property type="match status" value="1"/>
</dbReference>
<dbReference type="CDD" id="cd00202">
    <property type="entry name" value="ZnF_GATA"/>
    <property type="match status" value="1"/>
</dbReference>
<accession>A0A8K0I4W2</accession>
<keyword evidence="1" id="KW-0479">Metal-binding</keyword>
<gene>
    <name evidence="7" type="ORF">COCNU_03G015400</name>
</gene>
<dbReference type="PROSITE" id="PS50114">
    <property type="entry name" value="GATA_ZN_FINGER_2"/>
    <property type="match status" value="1"/>
</dbReference>
<name>A0A8K0I4W2_COCNU</name>
<dbReference type="AlphaFoldDB" id="A0A8K0I4W2"/>
<feature type="compositionally biased region" description="Low complexity" evidence="5">
    <location>
        <begin position="37"/>
        <end position="47"/>
    </location>
</feature>
<comment type="caution">
    <text evidence="7">The sequence shown here is derived from an EMBL/GenBank/DDBJ whole genome shotgun (WGS) entry which is preliminary data.</text>
</comment>
<feature type="region of interest" description="Disordered" evidence="5">
    <location>
        <begin position="1"/>
        <end position="47"/>
    </location>
</feature>
<organism evidence="7 8">
    <name type="scientific">Cocos nucifera</name>
    <name type="common">Coconut palm</name>
    <dbReference type="NCBI Taxonomy" id="13894"/>
    <lineage>
        <taxon>Eukaryota</taxon>
        <taxon>Viridiplantae</taxon>
        <taxon>Streptophyta</taxon>
        <taxon>Embryophyta</taxon>
        <taxon>Tracheophyta</taxon>
        <taxon>Spermatophyta</taxon>
        <taxon>Magnoliopsida</taxon>
        <taxon>Liliopsida</taxon>
        <taxon>Arecaceae</taxon>
        <taxon>Arecoideae</taxon>
        <taxon>Cocoseae</taxon>
        <taxon>Attaleinae</taxon>
        <taxon>Cocos</taxon>
    </lineage>
</organism>
<dbReference type="GO" id="GO:0006355">
    <property type="term" value="P:regulation of DNA-templated transcription"/>
    <property type="evidence" value="ECO:0007669"/>
    <property type="project" value="InterPro"/>
</dbReference>
<keyword evidence="8" id="KW-1185">Reference proteome</keyword>
<sequence length="180" mass="20109">MSSKMRFMRKMMMNSDRVGKPRRSMQILQDRVESSQDRSTSSSNNGNSLGGIIRVCSDCNTTKTPLWRSGPCGPKSLCNACGIRQRKARRAMDAAAASGGIILREAHRKMRKEKRSDVDRTIPFKKRFKIATPTTARKNPCFDDVLISLSNSSAVHRVFPQDERDAALLLMALSWGIVCS</sequence>
<dbReference type="PROSITE" id="PS00344">
    <property type="entry name" value="GATA_ZN_FINGER_1"/>
    <property type="match status" value="1"/>
</dbReference>
<evidence type="ECO:0000313" key="7">
    <source>
        <dbReference type="EMBL" id="KAG1335421.1"/>
    </source>
</evidence>
<evidence type="ECO:0000256" key="5">
    <source>
        <dbReference type="SAM" id="MobiDB-lite"/>
    </source>
</evidence>
<dbReference type="PANTHER" id="PTHR47255:SF4">
    <property type="entry name" value="GATA ZINC FINGER DOMAIN-CONTAINING PROTEIN 12"/>
    <property type="match status" value="1"/>
</dbReference>
<dbReference type="Gene3D" id="3.30.50.10">
    <property type="entry name" value="Erythroid Transcription Factor GATA-1, subunit A"/>
    <property type="match status" value="1"/>
</dbReference>
<feature type="domain" description="GATA-type" evidence="6">
    <location>
        <begin position="54"/>
        <end position="86"/>
    </location>
</feature>
<evidence type="ECO:0000256" key="4">
    <source>
        <dbReference type="PROSITE-ProRule" id="PRU00094"/>
    </source>
</evidence>
<evidence type="ECO:0000256" key="3">
    <source>
        <dbReference type="ARBA" id="ARBA00022833"/>
    </source>
</evidence>
<dbReference type="InterPro" id="IPR052138">
    <property type="entry name" value="GATA_ZnFinger_Domain"/>
</dbReference>
<evidence type="ECO:0000313" key="8">
    <source>
        <dbReference type="Proteomes" id="UP000797356"/>
    </source>
</evidence>
<dbReference type="SUPFAM" id="SSF57716">
    <property type="entry name" value="Glucocorticoid receptor-like (DNA-binding domain)"/>
    <property type="match status" value="1"/>
</dbReference>
<reference evidence="7" key="2">
    <citation type="submission" date="2019-07" db="EMBL/GenBank/DDBJ databases">
        <authorList>
            <person name="Yang Y."/>
            <person name="Bocs S."/>
            <person name="Baudouin L."/>
        </authorList>
    </citation>
    <scope>NUCLEOTIDE SEQUENCE</scope>
    <source>
        <tissue evidence="7">Spear leaf of Hainan Tall coconut</tissue>
    </source>
</reference>
<dbReference type="InterPro" id="IPR000679">
    <property type="entry name" value="Znf_GATA"/>
</dbReference>
<evidence type="ECO:0000256" key="2">
    <source>
        <dbReference type="ARBA" id="ARBA00022771"/>
    </source>
</evidence>
<proteinExistence type="predicted"/>
<dbReference type="InterPro" id="IPR013088">
    <property type="entry name" value="Znf_NHR/GATA"/>
</dbReference>
<dbReference type="PANTHER" id="PTHR47255">
    <property type="entry name" value="GATA TRANSCRIPTION FACTOR 22-RELATED"/>
    <property type="match status" value="1"/>
</dbReference>
<dbReference type="GO" id="GO:0008270">
    <property type="term" value="F:zinc ion binding"/>
    <property type="evidence" value="ECO:0007669"/>
    <property type="project" value="UniProtKB-KW"/>
</dbReference>
<reference evidence="7" key="1">
    <citation type="journal article" date="2017" name="Gigascience">
        <title>The genome draft of coconut (Cocos nucifera).</title>
        <authorList>
            <person name="Xiao Y."/>
            <person name="Xu P."/>
            <person name="Fan H."/>
            <person name="Baudouin L."/>
            <person name="Xia W."/>
            <person name="Bocs S."/>
            <person name="Xu J."/>
            <person name="Li Q."/>
            <person name="Guo A."/>
            <person name="Zhou L."/>
            <person name="Li J."/>
            <person name="Wu Y."/>
            <person name="Ma Z."/>
            <person name="Armero A."/>
            <person name="Issali A.E."/>
            <person name="Liu N."/>
            <person name="Peng M."/>
            <person name="Yang Y."/>
        </authorList>
    </citation>
    <scope>NUCLEOTIDE SEQUENCE</scope>
    <source>
        <tissue evidence="7">Spear leaf of Hainan Tall coconut</tissue>
    </source>
</reference>
<dbReference type="Proteomes" id="UP000797356">
    <property type="component" value="Chromosome 3"/>
</dbReference>